<feature type="domain" description="Helical and beta-bridge" evidence="8">
    <location>
        <begin position="286"/>
        <end position="374"/>
    </location>
</feature>
<proteinExistence type="predicted"/>
<evidence type="ECO:0000256" key="6">
    <source>
        <dbReference type="ARBA" id="ARBA00044969"/>
    </source>
</evidence>
<evidence type="ECO:0000256" key="2">
    <source>
        <dbReference type="ARBA" id="ARBA00022485"/>
    </source>
</evidence>
<dbReference type="AlphaFoldDB" id="A0A915EJH3"/>
<keyword evidence="4" id="KW-0238">DNA-binding</keyword>
<evidence type="ECO:0000256" key="1">
    <source>
        <dbReference type="ARBA" id="ARBA00001966"/>
    </source>
</evidence>
<evidence type="ECO:0000256" key="3">
    <source>
        <dbReference type="ARBA" id="ARBA00022763"/>
    </source>
</evidence>
<evidence type="ECO:0000313" key="10">
    <source>
        <dbReference type="WBParaSite" id="jg6624"/>
    </source>
</evidence>
<keyword evidence="9" id="KW-1185">Reference proteome</keyword>
<protein>
    <recommendedName>
        <fullName evidence="6">DNA 5'-3' helicase</fullName>
        <ecNumber evidence="6">5.6.2.3</ecNumber>
    </recommendedName>
</protein>
<evidence type="ECO:0000256" key="7">
    <source>
        <dbReference type="ARBA" id="ARBA00048954"/>
    </source>
</evidence>
<evidence type="ECO:0000259" key="8">
    <source>
        <dbReference type="Pfam" id="PF06777"/>
    </source>
</evidence>
<dbReference type="InterPro" id="IPR010643">
    <property type="entry name" value="HBB"/>
</dbReference>
<dbReference type="Pfam" id="PF06777">
    <property type="entry name" value="HBB"/>
    <property type="match status" value="1"/>
</dbReference>
<sequence>MLPKQDSMVVVRPQFSPVQSRKLLAFSTGSSREIAYSTGCSREVDRAAESTGGSREVDLAVESMVASAISPASPLFRASFNSSFPVQTPESPKPSARVSSSHPVQLPIWPRQVPLSAEEFQFNLQCQVPVILPELQILNGQAWPSPPAAKSHTWFRQRLKSHVFSSAPRCRLRFKIIIQRYCQGLLEHSPERTKVPYQGHPAELVEQLTQRSNFIAIGTALYPAHLLSVNPFGRISSLFGQPAEPNGSGPEFTHIDNVCIESMSVHLNSKIHDKCAKDIEDLDKLIKNIKDTDSTRLQLEYEKMLENLKKVETERPNDRAWQTLCFQMQSRRVCAGNIRNAEHFMIFNASNHGICQASDAYKTVQIESPASFLT</sequence>
<organism evidence="9 10">
    <name type="scientific">Ditylenchus dipsaci</name>
    <dbReference type="NCBI Taxonomy" id="166011"/>
    <lineage>
        <taxon>Eukaryota</taxon>
        <taxon>Metazoa</taxon>
        <taxon>Ecdysozoa</taxon>
        <taxon>Nematoda</taxon>
        <taxon>Chromadorea</taxon>
        <taxon>Rhabditida</taxon>
        <taxon>Tylenchina</taxon>
        <taxon>Tylenchomorpha</taxon>
        <taxon>Sphaerularioidea</taxon>
        <taxon>Anguinidae</taxon>
        <taxon>Anguininae</taxon>
        <taxon>Ditylenchus</taxon>
    </lineage>
</organism>
<evidence type="ECO:0000256" key="4">
    <source>
        <dbReference type="ARBA" id="ARBA00023125"/>
    </source>
</evidence>
<evidence type="ECO:0000313" key="9">
    <source>
        <dbReference type="Proteomes" id="UP000887574"/>
    </source>
</evidence>
<keyword evidence="2" id="KW-0004">4Fe-4S</keyword>
<comment type="catalytic activity">
    <reaction evidence="7">
        <text>ATP + H2O = ADP + phosphate + H(+)</text>
        <dbReference type="Rhea" id="RHEA:13065"/>
        <dbReference type="ChEBI" id="CHEBI:15377"/>
        <dbReference type="ChEBI" id="CHEBI:15378"/>
        <dbReference type="ChEBI" id="CHEBI:30616"/>
        <dbReference type="ChEBI" id="CHEBI:43474"/>
        <dbReference type="ChEBI" id="CHEBI:456216"/>
        <dbReference type="EC" id="5.6.2.3"/>
    </reaction>
</comment>
<accession>A0A915EJH3</accession>
<keyword evidence="2" id="KW-0411">Iron-sulfur</keyword>
<reference evidence="10" key="1">
    <citation type="submission" date="2022-11" db="UniProtKB">
        <authorList>
            <consortium name="WormBaseParasite"/>
        </authorList>
    </citation>
    <scope>IDENTIFICATION</scope>
</reference>
<keyword evidence="2" id="KW-0479">Metal-binding</keyword>
<dbReference type="EC" id="5.6.2.3" evidence="6"/>
<dbReference type="Proteomes" id="UP000887574">
    <property type="component" value="Unplaced"/>
</dbReference>
<keyword evidence="2" id="KW-0408">Iron</keyword>
<dbReference type="WBParaSite" id="jg6624">
    <property type="protein sequence ID" value="jg6624"/>
    <property type="gene ID" value="jg6624"/>
</dbReference>
<keyword evidence="3" id="KW-0227">DNA damage</keyword>
<comment type="cofactor">
    <cofactor evidence="1">
        <name>[4Fe-4S] cluster</name>
        <dbReference type="ChEBI" id="CHEBI:49883"/>
    </cofactor>
</comment>
<evidence type="ECO:0000256" key="5">
    <source>
        <dbReference type="ARBA" id="ARBA00023204"/>
    </source>
</evidence>
<name>A0A915EJH3_9BILA</name>
<keyword evidence="5" id="KW-0234">DNA repair</keyword>